<feature type="transmembrane region" description="Helical" evidence="1">
    <location>
        <begin position="160"/>
        <end position="178"/>
    </location>
</feature>
<feature type="non-terminal residue" evidence="2">
    <location>
        <position position="1"/>
    </location>
</feature>
<proteinExistence type="predicted"/>
<keyword evidence="1" id="KW-1133">Transmembrane helix</keyword>
<dbReference type="OrthoDB" id="5950997at2759"/>
<sequence length="291" mass="32352">TFGFFPCDDFTDDGTGKTESVLRNDYRIDCDGAGRRWWVAFASIMVAVFPIGIPSFYTYILWKKRKNIMKPVAEREDDKAIAGIKFLWEPYKPEFWYWELIETLKRLMLTGVLGLIKGKIEDDIVDTTFTQCGAAIIIATTYTVFLAFHQPFEELRDSVVAILAGAMMILTYTVAWLMKSRRTSLDDKYEADGLGFLMILCMGGILLVFILWAIRTMRETKKQQDDLALDVLKRVERGSWSDGHGGSVGSVGVEVDGVEMGDLGGGVGRSSEFAFENPMRGGGGGVQGGNA</sequence>
<organism evidence="2 3">
    <name type="scientific">Triparma columacea</name>
    <dbReference type="NCBI Taxonomy" id="722753"/>
    <lineage>
        <taxon>Eukaryota</taxon>
        <taxon>Sar</taxon>
        <taxon>Stramenopiles</taxon>
        <taxon>Ochrophyta</taxon>
        <taxon>Bolidophyceae</taxon>
        <taxon>Parmales</taxon>
        <taxon>Triparmaceae</taxon>
        <taxon>Triparma</taxon>
    </lineage>
</organism>
<dbReference type="EMBL" id="BRYA01001177">
    <property type="protein sequence ID" value="GMI40107.1"/>
    <property type="molecule type" value="Genomic_DNA"/>
</dbReference>
<name>A0A9W7G943_9STRA</name>
<accession>A0A9W7G943</accession>
<evidence type="ECO:0008006" key="4">
    <source>
        <dbReference type="Google" id="ProtNLM"/>
    </source>
</evidence>
<dbReference type="PANTHER" id="PTHR11319">
    <property type="entry name" value="G PROTEIN-COUPLED RECEPTOR-RELATED"/>
    <property type="match status" value="1"/>
</dbReference>
<feature type="transmembrane region" description="Helical" evidence="1">
    <location>
        <begin position="193"/>
        <end position="214"/>
    </location>
</feature>
<keyword evidence="1" id="KW-0812">Transmembrane</keyword>
<feature type="transmembrane region" description="Helical" evidence="1">
    <location>
        <begin position="37"/>
        <end position="62"/>
    </location>
</feature>
<evidence type="ECO:0000256" key="1">
    <source>
        <dbReference type="SAM" id="Phobius"/>
    </source>
</evidence>
<keyword evidence="1" id="KW-0472">Membrane</keyword>
<dbReference type="AlphaFoldDB" id="A0A9W7G943"/>
<dbReference type="PANTHER" id="PTHR11319:SF35">
    <property type="entry name" value="OUTER MEMBRANE PROTEIN PMPC-RELATED"/>
    <property type="match status" value="1"/>
</dbReference>
<gene>
    <name evidence="2" type="ORF">TrCOL_g10218</name>
</gene>
<evidence type="ECO:0000313" key="2">
    <source>
        <dbReference type="EMBL" id="GMI40107.1"/>
    </source>
</evidence>
<dbReference type="Proteomes" id="UP001165065">
    <property type="component" value="Unassembled WGS sequence"/>
</dbReference>
<protein>
    <recommendedName>
        <fullName evidence="4">TRP C-terminal domain-containing protein</fullName>
    </recommendedName>
</protein>
<comment type="caution">
    <text evidence="2">The sequence shown here is derived from an EMBL/GenBank/DDBJ whole genome shotgun (WGS) entry which is preliminary data.</text>
</comment>
<evidence type="ECO:0000313" key="3">
    <source>
        <dbReference type="Proteomes" id="UP001165065"/>
    </source>
</evidence>
<reference evidence="3" key="1">
    <citation type="journal article" date="2023" name="Commun. Biol.">
        <title>Genome analysis of Parmales, the sister group of diatoms, reveals the evolutionary specialization of diatoms from phago-mixotrophs to photoautotrophs.</title>
        <authorList>
            <person name="Ban H."/>
            <person name="Sato S."/>
            <person name="Yoshikawa S."/>
            <person name="Yamada K."/>
            <person name="Nakamura Y."/>
            <person name="Ichinomiya M."/>
            <person name="Sato N."/>
            <person name="Blanc-Mathieu R."/>
            <person name="Endo H."/>
            <person name="Kuwata A."/>
            <person name="Ogata H."/>
        </authorList>
    </citation>
    <scope>NUCLEOTIDE SEQUENCE [LARGE SCALE GENOMIC DNA]</scope>
</reference>
<keyword evidence="3" id="KW-1185">Reference proteome</keyword>